<comment type="caution">
    <text evidence="8">The sequence shown here is derived from an EMBL/GenBank/DDBJ whole genome shotgun (WGS) entry which is preliminary data.</text>
</comment>
<evidence type="ECO:0000256" key="5">
    <source>
        <dbReference type="ARBA" id="ARBA00022917"/>
    </source>
</evidence>
<keyword evidence="2" id="KW-0436">Ligase</keyword>
<dbReference type="InterPro" id="IPR018027">
    <property type="entry name" value="Asn/Gln_amidotransferase"/>
</dbReference>
<dbReference type="PANTHER" id="PTHR11659:SF0">
    <property type="entry name" value="GLUTAMYL-TRNA(GLN) AMIDOTRANSFERASE SUBUNIT B, MITOCHONDRIAL"/>
    <property type="match status" value="1"/>
</dbReference>
<dbReference type="InterPro" id="IPR004413">
    <property type="entry name" value="GatB"/>
</dbReference>
<dbReference type="SMART" id="SM00845">
    <property type="entry name" value="GatB_Yqey"/>
    <property type="match status" value="1"/>
</dbReference>
<evidence type="ECO:0000256" key="1">
    <source>
        <dbReference type="ARBA" id="ARBA00005306"/>
    </source>
</evidence>
<dbReference type="STRING" id="181874.A0A409VDL5"/>
<dbReference type="InterPro" id="IPR006075">
    <property type="entry name" value="Asn/Gln-tRNA_Trfase_suB/E_cat"/>
</dbReference>
<dbReference type="InParanoid" id="A0A409VDL5"/>
<dbReference type="Gene3D" id="1.10.10.410">
    <property type="match status" value="1"/>
</dbReference>
<dbReference type="InterPro" id="IPR014746">
    <property type="entry name" value="Gln_synth/guanido_kin_cat_dom"/>
</dbReference>
<keyword evidence="3" id="KW-0547">Nucleotide-binding</keyword>
<proteinExistence type="inferred from homology"/>
<dbReference type="PANTHER" id="PTHR11659">
    <property type="entry name" value="GLUTAMYL-TRNA GLN AMIDOTRANSFERASE SUBUNIT B MITOCHONDRIAL AND PROKARYOTIC PET112-RELATED"/>
    <property type="match status" value="1"/>
</dbReference>
<evidence type="ECO:0000256" key="3">
    <source>
        <dbReference type="ARBA" id="ARBA00022741"/>
    </source>
</evidence>
<evidence type="ECO:0000313" key="8">
    <source>
        <dbReference type="EMBL" id="PPQ63140.1"/>
    </source>
</evidence>
<dbReference type="GO" id="GO:0032543">
    <property type="term" value="P:mitochondrial translation"/>
    <property type="evidence" value="ECO:0007669"/>
    <property type="project" value="TreeGrafter"/>
</dbReference>
<dbReference type="SUPFAM" id="SSF89095">
    <property type="entry name" value="GatB/YqeY motif"/>
    <property type="match status" value="1"/>
</dbReference>
<evidence type="ECO:0000256" key="4">
    <source>
        <dbReference type="ARBA" id="ARBA00022840"/>
    </source>
</evidence>
<protein>
    <recommendedName>
        <fullName evidence="7">Asn/Gln amidotransferase domain-containing protein</fullName>
    </recommendedName>
</protein>
<feature type="non-terminal residue" evidence="8">
    <location>
        <position position="1"/>
    </location>
</feature>
<comment type="catalytic activity">
    <reaction evidence="6">
        <text>L-glutamyl-tRNA(Gln) + L-glutamine + ATP + H2O = L-glutaminyl-tRNA(Gln) + L-glutamate + ADP + phosphate + H(+)</text>
        <dbReference type="Rhea" id="RHEA:17521"/>
        <dbReference type="Rhea" id="RHEA-COMP:9681"/>
        <dbReference type="Rhea" id="RHEA-COMP:9684"/>
        <dbReference type="ChEBI" id="CHEBI:15377"/>
        <dbReference type="ChEBI" id="CHEBI:15378"/>
        <dbReference type="ChEBI" id="CHEBI:29985"/>
        <dbReference type="ChEBI" id="CHEBI:30616"/>
        <dbReference type="ChEBI" id="CHEBI:43474"/>
        <dbReference type="ChEBI" id="CHEBI:58359"/>
        <dbReference type="ChEBI" id="CHEBI:78520"/>
        <dbReference type="ChEBI" id="CHEBI:78521"/>
        <dbReference type="ChEBI" id="CHEBI:456216"/>
    </reaction>
</comment>
<evidence type="ECO:0000313" key="9">
    <source>
        <dbReference type="Proteomes" id="UP000284842"/>
    </source>
</evidence>
<feature type="domain" description="Asn/Gln amidotransferase" evidence="7">
    <location>
        <begin position="319"/>
        <end position="483"/>
    </location>
</feature>
<gene>
    <name evidence="8" type="ORF">CVT24_005780</name>
</gene>
<evidence type="ECO:0000256" key="6">
    <source>
        <dbReference type="ARBA" id="ARBA00047913"/>
    </source>
</evidence>
<dbReference type="GO" id="GO:0030956">
    <property type="term" value="C:glutamyl-tRNA(Gln) amidotransferase complex"/>
    <property type="evidence" value="ECO:0007669"/>
    <property type="project" value="TreeGrafter"/>
</dbReference>
<keyword evidence="5" id="KW-0648">Protein biosynthesis</keyword>
<reference evidence="8 9" key="1">
    <citation type="journal article" date="2018" name="Evol. Lett.">
        <title>Horizontal gene cluster transfer increased hallucinogenic mushroom diversity.</title>
        <authorList>
            <person name="Reynolds H.T."/>
            <person name="Vijayakumar V."/>
            <person name="Gluck-Thaler E."/>
            <person name="Korotkin H.B."/>
            <person name="Matheny P.B."/>
            <person name="Slot J.C."/>
        </authorList>
    </citation>
    <scope>NUCLEOTIDE SEQUENCE [LARGE SCALE GENOMIC DNA]</scope>
    <source>
        <strain evidence="8 9">2629</strain>
    </source>
</reference>
<dbReference type="InterPro" id="IPR017958">
    <property type="entry name" value="Gln-tRNA_amidoTrfase_suB_CS"/>
</dbReference>
<dbReference type="EMBL" id="NHTK01006130">
    <property type="protein sequence ID" value="PPQ63140.1"/>
    <property type="molecule type" value="Genomic_DNA"/>
</dbReference>
<dbReference type="PROSITE" id="PS01234">
    <property type="entry name" value="GATB"/>
    <property type="match status" value="1"/>
</dbReference>
<evidence type="ECO:0000256" key="2">
    <source>
        <dbReference type="ARBA" id="ARBA00022598"/>
    </source>
</evidence>
<accession>A0A409VDL5</accession>
<dbReference type="InterPro" id="IPR023168">
    <property type="entry name" value="GatB_Yqey_C_2"/>
</dbReference>
<keyword evidence="4" id="KW-0067">ATP-binding</keyword>
<dbReference type="GO" id="GO:0005524">
    <property type="term" value="F:ATP binding"/>
    <property type="evidence" value="ECO:0007669"/>
    <property type="project" value="UniProtKB-KW"/>
</dbReference>
<dbReference type="InterPro" id="IPR003789">
    <property type="entry name" value="Asn/Gln_tRNA_amidoTrase-B-like"/>
</dbReference>
<keyword evidence="9" id="KW-1185">Reference proteome</keyword>
<dbReference type="Pfam" id="PF02934">
    <property type="entry name" value="GatB_N"/>
    <property type="match status" value="1"/>
</dbReference>
<dbReference type="GO" id="GO:0005739">
    <property type="term" value="C:mitochondrion"/>
    <property type="evidence" value="ECO:0007669"/>
    <property type="project" value="TreeGrafter"/>
</dbReference>
<organism evidence="8 9">
    <name type="scientific">Panaeolus cyanescens</name>
    <dbReference type="NCBI Taxonomy" id="181874"/>
    <lineage>
        <taxon>Eukaryota</taxon>
        <taxon>Fungi</taxon>
        <taxon>Dikarya</taxon>
        <taxon>Basidiomycota</taxon>
        <taxon>Agaricomycotina</taxon>
        <taxon>Agaricomycetes</taxon>
        <taxon>Agaricomycetidae</taxon>
        <taxon>Agaricales</taxon>
        <taxon>Agaricineae</taxon>
        <taxon>Galeropsidaceae</taxon>
        <taxon>Panaeolus</taxon>
    </lineage>
</organism>
<sequence>SSALGVDNPSNTNVSPFDAAFPGTLPKINSRSVDLALRTAIALQSNISVNSSFDRKHYFYTDLPSGYQITQQYAPLAKDGKLLVQLPESEPIEVRIKQIQLEQDTAKSTANRLTHESFNDLNRAGIGLMEIVSEPDLRSPEEAGAYVRTLQAVLRAMGSSDGNMEQGSFRCDVNVSVNRKGDMPVSASVETQLHRMLTAKAHEIKRQIALLEANPGVPVAQETRGFNEDTFETYRLRSKEDAPDYRYLPDPNLGRLRLSQARIDAIRSSLPLLPWEIKQRLLDKYPSLISKEQSLDVLLNIDSSKDVNPDGEPSTGIIAFFEQLCELSTPSGQKLDPAYIINWLTHELLGQLAIRKQSFGQNPLSVAQFWELLHLVDNKTLTGTSGKLLLRHMLDNPSVTSALETARNLNLTALSSASSTSAPDDISELRSICQTAIAAMPKEVAAARAGNANVVNKIMGFIMKQTRGRADALKIKSVLEELIFQDKKKP</sequence>
<dbReference type="NCBIfam" id="TIGR00133">
    <property type="entry name" value="gatB"/>
    <property type="match status" value="1"/>
</dbReference>
<dbReference type="Proteomes" id="UP000284842">
    <property type="component" value="Unassembled WGS sequence"/>
</dbReference>
<evidence type="ECO:0000259" key="7">
    <source>
        <dbReference type="SMART" id="SM00845"/>
    </source>
</evidence>
<dbReference type="AlphaFoldDB" id="A0A409VDL5"/>
<dbReference type="OrthoDB" id="1722066at2759"/>
<dbReference type="NCBIfam" id="NF004012">
    <property type="entry name" value="PRK05477.1-2"/>
    <property type="match status" value="1"/>
</dbReference>
<comment type="similarity">
    <text evidence="1">Belongs to the GatB/GatE family. GatB subfamily.</text>
</comment>
<dbReference type="FunCoup" id="A0A409VDL5">
    <property type="interactions" value="281"/>
</dbReference>
<dbReference type="InterPro" id="IPR017959">
    <property type="entry name" value="Asn/Gln-tRNA_amidoTrfase_suB/E"/>
</dbReference>
<dbReference type="GO" id="GO:0070681">
    <property type="term" value="P:glutaminyl-tRNAGln biosynthesis via transamidation"/>
    <property type="evidence" value="ECO:0007669"/>
    <property type="project" value="TreeGrafter"/>
</dbReference>
<dbReference type="Pfam" id="PF02637">
    <property type="entry name" value="GatB_Yqey"/>
    <property type="match status" value="1"/>
</dbReference>
<dbReference type="SUPFAM" id="SSF55931">
    <property type="entry name" value="Glutamine synthetase/guanido kinase"/>
    <property type="match status" value="1"/>
</dbReference>
<name>A0A409VDL5_9AGAR</name>
<dbReference type="GO" id="GO:0050567">
    <property type="term" value="F:glutaminyl-tRNA synthase (glutamine-hydrolyzing) activity"/>
    <property type="evidence" value="ECO:0007669"/>
    <property type="project" value="TreeGrafter"/>
</dbReference>